<protein>
    <recommendedName>
        <fullName evidence="3">Plastid lipid-associated protein/fibrillin conserved domain-containing protein</fullName>
    </recommendedName>
</protein>
<evidence type="ECO:0000256" key="2">
    <source>
        <dbReference type="ARBA" id="ARBA00022640"/>
    </source>
</evidence>
<evidence type="ECO:0000259" key="3">
    <source>
        <dbReference type="Pfam" id="PF04755"/>
    </source>
</evidence>
<keyword evidence="2" id="KW-0934">Plastid</keyword>
<evidence type="ECO:0000313" key="4">
    <source>
        <dbReference type="EMBL" id="SZX61038.1"/>
    </source>
</evidence>
<proteinExistence type="predicted"/>
<comment type="subcellular location">
    <subcellularLocation>
        <location evidence="1">Plastid</location>
    </subcellularLocation>
</comment>
<dbReference type="EMBL" id="FNXT01000120">
    <property type="protein sequence ID" value="SZX61038.1"/>
    <property type="molecule type" value="Genomic_DNA"/>
</dbReference>
<dbReference type="AlphaFoldDB" id="A0A383V5Z7"/>
<accession>A0A383V5Z7</accession>
<evidence type="ECO:0000313" key="5">
    <source>
        <dbReference type="Proteomes" id="UP000256970"/>
    </source>
</evidence>
<keyword evidence="5" id="KW-1185">Reference proteome</keyword>
<name>A0A383V5Z7_TETOB</name>
<dbReference type="STRING" id="3088.A0A383V5Z7"/>
<evidence type="ECO:0000256" key="1">
    <source>
        <dbReference type="ARBA" id="ARBA00004474"/>
    </source>
</evidence>
<reference evidence="4 5" key="1">
    <citation type="submission" date="2016-10" db="EMBL/GenBank/DDBJ databases">
        <authorList>
            <person name="Cai Z."/>
        </authorList>
    </citation>
    <scope>NUCLEOTIDE SEQUENCE [LARGE SCALE GENOMIC DNA]</scope>
</reference>
<dbReference type="GO" id="GO:0009536">
    <property type="term" value="C:plastid"/>
    <property type="evidence" value="ECO:0007669"/>
    <property type="project" value="UniProtKB-SubCell"/>
</dbReference>
<gene>
    <name evidence="4" type="ORF">BQ4739_LOCUS1573</name>
</gene>
<dbReference type="Proteomes" id="UP000256970">
    <property type="component" value="Unassembled WGS sequence"/>
</dbReference>
<dbReference type="Pfam" id="PF04755">
    <property type="entry name" value="PAP_fibrillin"/>
    <property type="match status" value="1"/>
</dbReference>
<feature type="domain" description="Plastid lipid-associated protein/fibrillin conserved" evidence="3">
    <location>
        <begin position="81"/>
        <end position="263"/>
    </location>
</feature>
<dbReference type="PANTHER" id="PTHR31906">
    <property type="entry name" value="PLASTID-LIPID-ASSOCIATED PROTEIN 4, CHLOROPLASTIC-RELATED"/>
    <property type="match status" value="1"/>
</dbReference>
<dbReference type="InterPro" id="IPR006843">
    <property type="entry name" value="PAP/fibrillin_dom"/>
</dbReference>
<sequence length="276" mass="30152">MQSRTCVSNGAQCSTSGRQLTSKGAHMRARFLQNSSGSNSWQCNRSATWKPSRRQVAAAAAGATSSSTVPYAEAARQRLALKQQLREAVQGIDRGIFGVQSAKRTEVGEIVEALEGLNPLQQPTQHLDQLAGKWLLLYTTITITGIKKTKLGLREFIRLGEFVQQIDTDNKLALNVVQFSVAGLGMLSGSLTVKASYEVASDDRVSIKFIESTLVPEKLQSLFQANYDLLLSIFNPEGWLDITYVDQDTRIGRDDKGNVFVLARAHDHGSSDSSSS</sequence>
<dbReference type="InterPro" id="IPR039633">
    <property type="entry name" value="PAP"/>
</dbReference>
<organism evidence="4 5">
    <name type="scientific">Tetradesmus obliquus</name>
    <name type="common">Green alga</name>
    <name type="synonym">Acutodesmus obliquus</name>
    <dbReference type="NCBI Taxonomy" id="3088"/>
    <lineage>
        <taxon>Eukaryota</taxon>
        <taxon>Viridiplantae</taxon>
        <taxon>Chlorophyta</taxon>
        <taxon>core chlorophytes</taxon>
        <taxon>Chlorophyceae</taxon>
        <taxon>CS clade</taxon>
        <taxon>Sphaeropleales</taxon>
        <taxon>Scenedesmaceae</taxon>
        <taxon>Tetradesmus</taxon>
    </lineage>
</organism>